<evidence type="ECO:0000313" key="1">
    <source>
        <dbReference type="EMBL" id="EJW21396.1"/>
    </source>
</evidence>
<dbReference type="SUPFAM" id="SSF47413">
    <property type="entry name" value="lambda repressor-like DNA-binding domains"/>
    <property type="match status" value="1"/>
</dbReference>
<gene>
    <name evidence="1" type="ORF">IMCC14465_11920</name>
</gene>
<organism evidence="1 2">
    <name type="scientific">alpha proteobacterium IMCC14465</name>
    <dbReference type="NCBI Taxonomy" id="1220535"/>
    <lineage>
        <taxon>Bacteria</taxon>
        <taxon>Pseudomonadati</taxon>
        <taxon>Pseudomonadota</taxon>
        <taxon>Alphaproteobacteria</taxon>
        <taxon>PS1 clade</taxon>
    </lineage>
</organism>
<accession>J9DHK9</accession>
<dbReference type="Proteomes" id="UP000004836">
    <property type="component" value="Unassembled WGS sequence"/>
</dbReference>
<evidence type="ECO:0000313" key="2">
    <source>
        <dbReference type="Proteomes" id="UP000004836"/>
    </source>
</evidence>
<keyword evidence="2" id="KW-1185">Reference proteome</keyword>
<dbReference type="InterPro" id="IPR010982">
    <property type="entry name" value="Lambda_DNA-bd_dom_sf"/>
</dbReference>
<protein>
    <submittedName>
        <fullName evidence="1">Uncharacterized protein</fullName>
    </submittedName>
</protein>
<comment type="caution">
    <text evidence="1">The sequence shown here is derived from an EMBL/GenBank/DDBJ whole genome shotgun (WGS) entry which is preliminary data.</text>
</comment>
<sequence>MTNNNTQNHLTQNHLTQNHMAENHLTEKEAGHLADNLWLYRLRYRKTREAMAKGICAFDDYRDYEYGTLVPPPERLAQFAERLHVSVATLSDPPDYARLLKNYRIRKVTELYCLLPKKRQRNAILNLLRDLVTG</sequence>
<proteinExistence type="predicted"/>
<dbReference type="AlphaFoldDB" id="J9DHK9"/>
<dbReference type="GO" id="GO:0003677">
    <property type="term" value="F:DNA binding"/>
    <property type="evidence" value="ECO:0007669"/>
    <property type="project" value="InterPro"/>
</dbReference>
<reference evidence="1 2" key="1">
    <citation type="journal article" date="2012" name="J. Bacteriol.">
        <title>Genome Sequence of Strain IMCC14465, Isolated from the East Sea, Belonging to the PS1 Clade of Alphaproteobacteria.</title>
        <authorList>
            <person name="Yang S.J."/>
            <person name="Kang I."/>
            <person name="Cho J.C."/>
        </authorList>
    </citation>
    <scope>NUCLEOTIDE SEQUENCE [LARGE SCALE GENOMIC DNA]</scope>
    <source>
        <strain evidence="1 2">IMCC14465</strain>
    </source>
</reference>
<name>J9DHK9_9PROT</name>
<dbReference type="EMBL" id="ALYF01000003">
    <property type="protein sequence ID" value="EJW21396.1"/>
    <property type="molecule type" value="Genomic_DNA"/>
</dbReference>